<dbReference type="AlphaFoldDB" id="W9CUC9"/>
<dbReference type="EMBL" id="AYSA01000053">
    <property type="protein sequence ID" value="ESZ98130.1"/>
    <property type="molecule type" value="Genomic_DNA"/>
</dbReference>
<protein>
    <submittedName>
        <fullName evidence="2">Uncharacterized protein</fullName>
    </submittedName>
</protein>
<evidence type="ECO:0000313" key="3">
    <source>
        <dbReference type="Proteomes" id="UP000019487"/>
    </source>
</evidence>
<name>W9CUC9_SCLBF</name>
<dbReference type="Proteomes" id="UP000019487">
    <property type="component" value="Unassembled WGS sequence"/>
</dbReference>
<evidence type="ECO:0000256" key="1">
    <source>
        <dbReference type="SAM" id="MobiDB-lite"/>
    </source>
</evidence>
<proteinExistence type="predicted"/>
<feature type="region of interest" description="Disordered" evidence="1">
    <location>
        <begin position="101"/>
        <end position="201"/>
    </location>
</feature>
<gene>
    <name evidence="2" type="ORF">SBOR_1509</name>
</gene>
<sequence length="362" mass="40598">MVKYKHTHCPCNNWSYNEDLLDVDSIATAVVTPQTSDHDFKSNTTSNEVTRHVTRVASLAVDEEEMNLYRASTPRRTGGELEGKPNSRPMLATSSLMSHLISASREKGEEEEEIDLYGASPPRRTNVRLESEGDSRQASATSENKGVKKEEGEYFYGVSPPHRAGSRVKSEPSSDEASTASSTSSIRVAPQFTPSTSSADGMEDDLIDLYRDCPPRHAGATISTCTCTTTPTIPKHEIFLHNLPSKQASVTEVRAWITSWFVGRDILPEVPWKGGADIGIQPYIDCICWSGDDVHRDGSRSLESDLRGWLLGAYARHIVRDVERARELERDREWDRRWEIFVIVKDSAYPDRKLASEIMHRQ</sequence>
<reference evidence="2 3" key="1">
    <citation type="journal article" date="2014" name="Genome Announc.">
        <title>Draft genome sequence of Sclerotinia borealis, a psychrophilic plant pathogenic fungus.</title>
        <authorList>
            <person name="Mardanov A.V."/>
            <person name="Beletsky A.V."/>
            <person name="Kadnikov V.V."/>
            <person name="Ignatov A.N."/>
            <person name="Ravin N.V."/>
        </authorList>
    </citation>
    <scope>NUCLEOTIDE SEQUENCE [LARGE SCALE GENOMIC DNA]</scope>
    <source>
        <strain evidence="3">F-4157</strain>
    </source>
</reference>
<accession>W9CUC9</accession>
<organism evidence="2 3">
    <name type="scientific">Sclerotinia borealis (strain F-4128)</name>
    <dbReference type="NCBI Taxonomy" id="1432307"/>
    <lineage>
        <taxon>Eukaryota</taxon>
        <taxon>Fungi</taxon>
        <taxon>Dikarya</taxon>
        <taxon>Ascomycota</taxon>
        <taxon>Pezizomycotina</taxon>
        <taxon>Leotiomycetes</taxon>
        <taxon>Helotiales</taxon>
        <taxon>Sclerotiniaceae</taxon>
        <taxon>Sclerotinia</taxon>
    </lineage>
</organism>
<dbReference type="OrthoDB" id="3562797at2759"/>
<comment type="caution">
    <text evidence="2">The sequence shown here is derived from an EMBL/GenBank/DDBJ whole genome shotgun (WGS) entry which is preliminary data.</text>
</comment>
<dbReference type="HOGENOM" id="CLU_658874_0_0_1"/>
<evidence type="ECO:0000313" key="2">
    <source>
        <dbReference type="EMBL" id="ESZ98130.1"/>
    </source>
</evidence>
<keyword evidence="3" id="KW-1185">Reference proteome</keyword>
<feature type="compositionally biased region" description="Low complexity" evidence="1">
    <location>
        <begin position="175"/>
        <end position="185"/>
    </location>
</feature>